<dbReference type="Gene3D" id="3.20.20.150">
    <property type="entry name" value="Divalent-metal-dependent TIM barrel enzymes"/>
    <property type="match status" value="1"/>
</dbReference>
<dbReference type="GO" id="GO:0004519">
    <property type="term" value="F:endonuclease activity"/>
    <property type="evidence" value="ECO:0007669"/>
    <property type="project" value="UniProtKB-KW"/>
</dbReference>
<reference evidence="1 2" key="1">
    <citation type="submission" date="2024-03" db="EMBL/GenBank/DDBJ databases">
        <title>Complete genome of BD2.</title>
        <authorList>
            <person name="Cao G."/>
        </authorList>
    </citation>
    <scope>NUCLEOTIDE SEQUENCE [LARGE SCALE GENOMIC DNA]</scope>
    <source>
        <strain evidence="1 2">BD2</strain>
    </source>
</reference>
<organism evidence="1 2">
    <name type="scientific">Ectopseudomonas mendocina</name>
    <name type="common">Pseudomonas mendocina</name>
    <dbReference type="NCBI Taxonomy" id="300"/>
    <lineage>
        <taxon>Bacteria</taxon>
        <taxon>Pseudomonadati</taxon>
        <taxon>Pseudomonadota</taxon>
        <taxon>Gammaproteobacteria</taxon>
        <taxon>Pseudomonadales</taxon>
        <taxon>Pseudomonadaceae</taxon>
        <taxon>Ectopseudomonas</taxon>
    </lineage>
</organism>
<sequence length="256" mass="28904">MQSHPVSISLSSFGADAVLERGQVVYIPLVAVSGASRVEWREELFSRKPEAAMLSSLADAYGLQQLYSCPLELWREDGQLEPQVMERMQLARDMGAVALKVSLGHWRAECDLQALKPLLEQGPELYVENDQTPQGGSLERLLGFFEAAQQQGVAPGMTFDIGNWQWQGESPEHAAQRLGRWVRYVHCKAVKRREDGRLVAIPPQERDLDQWRELLRHFQTRVPLAIEYPLAGTNLPAITRQQVTQLAELNKQVSHV</sequence>
<protein>
    <submittedName>
        <fullName evidence="1">AP endonuclease</fullName>
    </submittedName>
</protein>
<dbReference type="SUPFAM" id="SSF51658">
    <property type="entry name" value="Xylose isomerase-like"/>
    <property type="match status" value="1"/>
</dbReference>
<proteinExistence type="predicted"/>
<evidence type="ECO:0000313" key="1">
    <source>
        <dbReference type="EMBL" id="WXL24880.1"/>
    </source>
</evidence>
<dbReference type="EMBL" id="CP148074">
    <property type="protein sequence ID" value="WXL24880.1"/>
    <property type="molecule type" value="Genomic_DNA"/>
</dbReference>
<gene>
    <name evidence="1" type="ORF">WG219_16425</name>
</gene>
<keyword evidence="2" id="KW-1185">Reference proteome</keyword>
<dbReference type="InterPro" id="IPR036237">
    <property type="entry name" value="Xyl_isomerase-like_sf"/>
</dbReference>
<dbReference type="Proteomes" id="UP001476583">
    <property type="component" value="Chromosome"/>
</dbReference>
<accession>A0ABZ2REL5</accession>
<evidence type="ECO:0000313" key="2">
    <source>
        <dbReference type="Proteomes" id="UP001476583"/>
    </source>
</evidence>
<keyword evidence="1" id="KW-0540">Nuclease</keyword>
<name>A0ABZ2REL5_ECTME</name>
<keyword evidence="1" id="KW-0255">Endonuclease</keyword>
<keyword evidence="1" id="KW-0378">Hydrolase</keyword>